<gene>
    <name evidence="1" type="ORF">PaMx74_54</name>
</gene>
<protein>
    <submittedName>
        <fullName evidence="1">Uncharacterized protein</fullName>
    </submittedName>
</protein>
<name>A0A0S0MUZ1_9CAUD</name>
<accession>A0A0S0MUZ1</accession>
<sequence length="73" mass="8132">MAKLTEAEVAGRVLEAAGVDFTVDKRGKHYKVRWEIGGRKFTYSCAKSPGDWRASENCRCAVKRMLRAAGLEV</sequence>
<dbReference type="EMBL" id="JQ067093">
    <property type="protein sequence ID" value="ALH23491.1"/>
    <property type="molecule type" value="Genomic_DNA"/>
</dbReference>
<dbReference type="Proteomes" id="UP000203864">
    <property type="component" value="Segment"/>
</dbReference>
<dbReference type="GeneID" id="26626418"/>
<evidence type="ECO:0000313" key="1">
    <source>
        <dbReference type="EMBL" id="ALH23491.1"/>
    </source>
</evidence>
<organism evidence="1 2">
    <name type="scientific">Pseudomonas phage PaMx74</name>
    <dbReference type="NCBI Taxonomy" id="1175663"/>
    <lineage>
        <taxon>Viruses</taxon>
        <taxon>Duplodnaviria</taxon>
        <taxon>Heunggongvirae</taxon>
        <taxon>Uroviricota</taxon>
        <taxon>Caudoviricetes</taxon>
        <taxon>Mesyanzhinovviridae</taxon>
        <taxon>Bradleyvirinae</taxon>
        <taxon>Cinvestavvirus</taxon>
        <taxon>Cinvestavvirus PaMx74</taxon>
        <taxon>Pamexvirus PaMx74</taxon>
    </lineage>
</organism>
<dbReference type="KEGG" id="vg:26626418"/>
<evidence type="ECO:0000313" key="2">
    <source>
        <dbReference type="Proteomes" id="UP000203864"/>
    </source>
</evidence>
<proteinExistence type="predicted"/>
<dbReference type="RefSeq" id="YP_009199493.1">
    <property type="nucleotide sequence ID" value="NC_028809.1"/>
</dbReference>
<keyword evidence="2" id="KW-1185">Reference proteome</keyword>
<reference evidence="1 2" key="1">
    <citation type="journal article" date="2012" name="Appl. Environ. Microbiol.">
        <title>High Diversity and Novel Species of Pseudomonas aeruginosa Bacteriophages.</title>
        <authorList>
            <person name="Sepulveda-Robles O."/>
            <person name="Kameyama L."/>
            <person name="Guarneros G."/>
        </authorList>
    </citation>
    <scope>NUCLEOTIDE SEQUENCE [LARGE SCALE GENOMIC DNA]</scope>
</reference>